<dbReference type="HAMAP" id="MF_01877">
    <property type="entry name" value="16SrRNA_methyltr_I"/>
    <property type="match status" value="1"/>
</dbReference>
<dbReference type="FunFam" id="3.30.950.10:FF:000002">
    <property type="entry name" value="Ribosomal RNA small subunit methyltransferase I"/>
    <property type="match status" value="1"/>
</dbReference>
<protein>
    <recommendedName>
        <fullName evidence="6">Ribosomal RNA small subunit methyltransferase I</fullName>
        <ecNumber evidence="6">2.1.1.198</ecNumber>
    </recommendedName>
    <alternativeName>
        <fullName evidence="6">16S rRNA 2'-O-ribose C1402 methyltransferase</fullName>
    </alternativeName>
    <alternativeName>
        <fullName evidence="6">rRNA (cytidine-2'-O-)-methyltransferase RsmI</fullName>
    </alternativeName>
</protein>
<dbReference type="PANTHER" id="PTHR46111:SF1">
    <property type="entry name" value="RIBOSOMAL RNA SMALL SUBUNIT METHYLTRANSFERASE I"/>
    <property type="match status" value="1"/>
</dbReference>
<dbReference type="InterPro" id="IPR018063">
    <property type="entry name" value="SAM_MeTrfase_RsmI_CS"/>
</dbReference>
<dbReference type="Proteomes" id="UP000178344">
    <property type="component" value="Unassembled WGS sequence"/>
</dbReference>
<gene>
    <name evidence="6" type="primary">rsmI</name>
    <name evidence="8" type="ORF">A2671_01965</name>
</gene>
<organism evidence="8 9">
    <name type="scientific">Candidatus Kaiserbacteria bacterium RIFCSPHIGHO2_01_FULL_49_13</name>
    <dbReference type="NCBI Taxonomy" id="1798477"/>
    <lineage>
        <taxon>Bacteria</taxon>
        <taxon>Candidatus Kaiseribacteriota</taxon>
    </lineage>
</organism>
<comment type="caution">
    <text evidence="8">The sequence shown here is derived from an EMBL/GenBank/DDBJ whole genome shotgun (WGS) entry which is preliminary data.</text>
</comment>
<dbReference type="InterPro" id="IPR000878">
    <property type="entry name" value="4pyrrol_Mease"/>
</dbReference>
<reference evidence="8 9" key="1">
    <citation type="journal article" date="2016" name="Nat. Commun.">
        <title>Thousands of microbial genomes shed light on interconnected biogeochemical processes in an aquifer system.</title>
        <authorList>
            <person name="Anantharaman K."/>
            <person name="Brown C.T."/>
            <person name="Hug L.A."/>
            <person name="Sharon I."/>
            <person name="Castelle C.J."/>
            <person name="Probst A.J."/>
            <person name="Thomas B.C."/>
            <person name="Singh A."/>
            <person name="Wilkins M.J."/>
            <person name="Karaoz U."/>
            <person name="Brodie E.L."/>
            <person name="Williams K.H."/>
            <person name="Hubbard S.S."/>
            <person name="Banfield J.F."/>
        </authorList>
    </citation>
    <scope>NUCLEOTIDE SEQUENCE [LARGE SCALE GENOMIC DNA]</scope>
</reference>
<comment type="catalytic activity">
    <reaction evidence="6">
        <text>cytidine(1402) in 16S rRNA + S-adenosyl-L-methionine = 2'-O-methylcytidine(1402) in 16S rRNA + S-adenosyl-L-homocysteine + H(+)</text>
        <dbReference type="Rhea" id="RHEA:42924"/>
        <dbReference type="Rhea" id="RHEA-COMP:10285"/>
        <dbReference type="Rhea" id="RHEA-COMP:10286"/>
        <dbReference type="ChEBI" id="CHEBI:15378"/>
        <dbReference type="ChEBI" id="CHEBI:57856"/>
        <dbReference type="ChEBI" id="CHEBI:59789"/>
        <dbReference type="ChEBI" id="CHEBI:74495"/>
        <dbReference type="ChEBI" id="CHEBI:82748"/>
        <dbReference type="EC" id="2.1.1.198"/>
    </reaction>
</comment>
<keyword evidence="1 6" id="KW-0963">Cytoplasm</keyword>
<dbReference type="PROSITE" id="PS01296">
    <property type="entry name" value="RSMI"/>
    <property type="match status" value="1"/>
</dbReference>
<dbReference type="SUPFAM" id="SSF53790">
    <property type="entry name" value="Tetrapyrrole methylase"/>
    <property type="match status" value="1"/>
</dbReference>
<dbReference type="InterPro" id="IPR035996">
    <property type="entry name" value="4pyrrol_Methylase_sf"/>
</dbReference>
<keyword evidence="3 6" id="KW-0489">Methyltransferase</keyword>
<evidence type="ECO:0000256" key="1">
    <source>
        <dbReference type="ARBA" id="ARBA00022490"/>
    </source>
</evidence>
<dbReference type="Gene3D" id="3.30.950.10">
    <property type="entry name" value="Methyltransferase, Cobalt-precorrin-4 Transmethylase, Domain 2"/>
    <property type="match status" value="1"/>
</dbReference>
<dbReference type="InterPro" id="IPR014776">
    <property type="entry name" value="4pyrrole_Mease_sub2"/>
</dbReference>
<accession>A0A1F6CD97</accession>
<dbReference type="PANTHER" id="PTHR46111">
    <property type="entry name" value="RIBOSOMAL RNA SMALL SUBUNIT METHYLTRANSFERASE I"/>
    <property type="match status" value="1"/>
</dbReference>
<evidence type="ECO:0000256" key="6">
    <source>
        <dbReference type="HAMAP-Rule" id="MF_01877"/>
    </source>
</evidence>
<dbReference type="AlphaFoldDB" id="A0A1F6CD97"/>
<dbReference type="Gene3D" id="3.40.1010.10">
    <property type="entry name" value="Cobalt-precorrin-4 Transmethylase, Domain 1"/>
    <property type="match status" value="1"/>
</dbReference>
<dbReference type="Pfam" id="PF00590">
    <property type="entry name" value="TP_methylase"/>
    <property type="match status" value="1"/>
</dbReference>
<evidence type="ECO:0000256" key="2">
    <source>
        <dbReference type="ARBA" id="ARBA00022552"/>
    </source>
</evidence>
<comment type="similarity">
    <text evidence="6">Belongs to the methyltransferase superfamily. RsmI family.</text>
</comment>
<evidence type="ECO:0000256" key="4">
    <source>
        <dbReference type="ARBA" id="ARBA00022679"/>
    </source>
</evidence>
<name>A0A1F6CD97_9BACT</name>
<dbReference type="PIRSF" id="PIRSF005917">
    <property type="entry name" value="MTase_YraL"/>
    <property type="match status" value="1"/>
</dbReference>
<evidence type="ECO:0000256" key="5">
    <source>
        <dbReference type="ARBA" id="ARBA00022691"/>
    </source>
</evidence>
<dbReference type="FunFam" id="3.40.1010.10:FF:000007">
    <property type="entry name" value="Ribosomal RNA small subunit methyltransferase I"/>
    <property type="match status" value="1"/>
</dbReference>
<evidence type="ECO:0000313" key="8">
    <source>
        <dbReference type="EMBL" id="OGG47143.1"/>
    </source>
</evidence>
<evidence type="ECO:0000313" key="9">
    <source>
        <dbReference type="Proteomes" id="UP000178344"/>
    </source>
</evidence>
<keyword evidence="2 6" id="KW-0698">rRNA processing</keyword>
<dbReference type="GO" id="GO:0005737">
    <property type="term" value="C:cytoplasm"/>
    <property type="evidence" value="ECO:0007669"/>
    <property type="project" value="UniProtKB-SubCell"/>
</dbReference>
<feature type="domain" description="Tetrapyrrole methylase" evidence="7">
    <location>
        <begin position="5"/>
        <end position="207"/>
    </location>
</feature>
<dbReference type="EMBL" id="MFKQ01000027">
    <property type="protein sequence ID" value="OGG47143.1"/>
    <property type="molecule type" value="Genomic_DNA"/>
</dbReference>
<dbReference type="EC" id="2.1.1.198" evidence="6"/>
<dbReference type="NCBIfam" id="TIGR00096">
    <property type="entry name" value="16S rRNA (cytidine(1402)-2'-O)-methyltransferase"/>
    <property type="match status" value="1"/>
</dbReference>
<proteinExistence type="inferred from homology"/>
<dbReference type="GO" id="GO:0070677">
    <property type="term" value="F:rRNA (cytosine-2'-O-)-methyltransferase activity"/>
    <property type="evidence" value="ECO:0007669"/>
    <property type="project" value="UniProtKB-UniRule"/>
</dbReference>
<keyword evidence="4 6" id="KW-0808">Transferase</keyword>
<evidence type="ECO:0000256" key="3">
    <source>
        <dbReference type="ARBA" id="ARBA00022603"/>
    </source>
</evidence>
<sequence length="229" mass="25096">MATGTLYIVATPIGNLEDITLRALRVLREVDIVLCEDTRQTKKLLERHGIANKQFTTYNEHRSGKNIESIFSWLEKGKNLALVSDAGTPGISDPGSRLVSEVHERFGGAVSVVPIPGPNAAITALSAAGAPSSDFLFLGFLPHKKGREKLFREIAAASRTVVFYESPHRILKTLSSLTKHLAEGREVTVARELTKIHEEVVRGEAANALVFFEKNKEKVRGEFVVIVAP</sequence>
<evidence type="ECO:0000259" key="7">
    <source>
        <dbReference type="Pfam" id="PF00590"/>
    </source>
</evidence>
<dbReference type="InterPro" id="IPR014777">
    <property type="entry name" value="4pyrrole_Mease_sub1"/>
</dbReference>
<keyword evidence="5 6" id="KW-0949">S-adenosyl-L-methionine</keyword>
<dbReference type="InterPro" id="IPR008189">
    <property type="entry name" value="rRNA_ssu_MeTfrase_I"/>
</dbReference>
<comment type="subcellular location">
    <subcellularLocation>
        <location evidence="6">Cytoplasm</location>
    </subcellularLocation>
</comment>
<comment type="function">
    <text evidence="6">Catalyzes the 2'-O-methylation of the ribose of cytidine 1402 (C1402) in 16S rRNA.</text>
</comment>
<dbReference type="CDD" id="cd11648">
    <property type="entry name" value="RsmI"/>
    <property type="match status" value="1"/>
</dbReference>